<evidence type="ECO:0000259" key="2">
    <source>
        <dbReference type="Pfam" id="PF13460"/>
    </source>
</evidence>
<dbReference type="AlphaFoldDB" id="A0A835ZEQ4"/>
<evidence type="ECO:0000313" key="4">
    <source>
        <dbReference type="Proteomes" id="UP000664859"/>
    </source>
</evidence>
<protein>
    <recommendedName>
        <fullName evidence="2">NAD(P)-binding domain-containing protein</fullName>
    </recommendedName>
</protein>
<dbReference type="SUPFAM" id="SSF51735">
    <property type="entry name" value="NAD(P)-binding Rossmann-fold domains"/>
    <property type="match status" value="1"/>
</dbReference>
<dbReference type="PANTHER" id="PTHR12126:SF16">
    <property type="entry name" value="MIOREX COMPLEX COMPONENT 2"/>
    <property type="match status" value="1"/>
</dbReference>
<dbReference type="InterPro" id="IPR051207">
    <property type="entry name" value="ComplexI_NDUFA9_subunit"/>
</dbReference>
<gene>
    <name evidence="3" type="ORF">JKP88DRAFT_353692</name>
</gene>
<sequence>MNTQSRASAAGKRLLLVRVSATHSPMSTSSCHQHTRRSADYGAPSEGGRQSLPLPWCTLGAHNSIHASQRAPSLMEQVVVFGGSGFVGQSVCQAALALGCDVVSFSRSGSPEQAPSWASDVQWLKGDIFKPEDYAAELVGATGVVTCVGAFGTDEFMERVCGDANVAAAEAAAAARVPHFVFVSAAGAARAHLLLRGYYAGKAKAEAAVARLYPDTGVCLRPGAIYGDRVVRGVRVPLGAVFAPLERVLSLGGPFAALRDSPFEAAFTPPADVRAVGRAAALAALGRADRALLSVEDINRLAADATA</sequence>
<dbReference type="Proteomes" id="UP000664859">
    <property type="component" value="Unassembled WGS sequence"/>
</dbReference>
<organism evidence="3 4">
    <name type="scientific">Tribonema minus</name>
    <dbReference type="NCBI Taxonomy" id="303371"/>
    <lineage>
        <taxon>Eukaryota</taxon>
        <taxon>Sar</taxon>
        <taxon>Stramenopiles</taxon>
        <taxon>Ochrophyta</taxon>
        <taxon>PX clade</taxon>
        <taxon>Xanthophyceae</taxon>
        <taxon>Tribonematales</taxon>
        <taxon>Tribonemataceae</taxon>
        <taxon>Tribonema</taxon>
    </lineage>
</organism>
<dbReference type="OrthoDB" id="276721at2759"/>
<proteinExistence type="predicted"/>
<comment type="caution">
    <text evidence="3">The sequence shown here is derived from an EMBL/GenBank/DDBJ whole genome shotgun (WGS) entry which is preliminary data.</text>
</comment>
<dbReference type="InterPro" id="IPR016040">
    <property type="entry name" value="NAD(P)-bd_dom"/>
</dbReference>
<dbReference type="GO" id="GO:0005739">
    <property type="term" value="C:mitochondrion"/>
    <property type="evidence" value="ECO:0007669"/>
    <property type="project" value="TreeGrafter"/>
</dbReference>
<feature type="domain" description="NAD(P)-binding" evidence="2">
    <location>
        <begin position="82"/>
        <end position="211"/>
    </location>
</feature>
<keyword evidence="4" id="KW-1185">Reference proteome</keyword>
<feature type="region of interest" description="Disordered" evidence="1">
    <location>
        <begin position="25"/>
        <end position="47"/>
    </location>
</feature>
<dbReference type="Gene3D" id="3.40.50.720">
    <property type="entry name" value="NAD(P)-binding Rossmann-like Domain"/>
    <property type="match status" value="1"/>
</dbReference>
<dbReference type="Pfam" id="PF13460">
    <property type="entry name" value="NAD_binding_10"/>
    <property type="match status" value="1"/>
</dbReference>
<dbReference type="GO" id="GO:0044877">
    <property type="term" value="F:protein-containing complex binding"/>
    <property type="evidence" value="ECO:0007669"/>
    <property type="project" value="TreeGrafter"/>
</dbReference>
<evidence type="ECO:0000256" key="1">
    <source>
        <dbReference type="SAM" id="MobiDB-lite"/>
    </source>
</evidence>
<dbReference type="PROSITE" id="PS51257">
    <property type="entry name" value="PROKAR_LIPOPROTEIN"/>
    <property type="match status" value="1"/>
</dbReference>
<dbReference type="InterPro" id="IPR036291">
    <property type="entry name" value="NAD(P)-bd_dom_sf"/>
</dbReference>
<reference evidence="3" key="1">
    <citation type="submission" date="2021-02" db="EMBL/GenBank/DDBJ databases">
        <title>First Annotated Genome of the Yellow-green Alga Tribonema minus.</title>
        <authorList>
            <person name="Mahan K.M."/>
        </authorList>
    </citation>
    <scope>NUCLEOTIDE SEQUENCE</scope>
    <source>
        <strain evidence="3">UTEX B ZZ1240</strain>
    </source>
</reference>
<dbReference type="EMBL" id="JAFCMP010000088">
    <property type="protein sequence ID" value="KAG5187578.1"/>
    <property type="molecule type" value="Genomic_DNA"/>
</dbReference>
<evidence type="ECO:0000313" key="3">
    <source>
        <dbReference type="EMBL" id="KAG5187578.1"/>
    </source>
</evidence>
<dbReference type="PANTHER" id="PTHR12126">
    <property type="entry name" value="NADH-UBIQUINONE OXIDOREDUCTASE 39 KDA SUBUNIT-RELATED"/>
    <property type="match status" value="1"/>
</dbReference>
<name>A0A835ZEQ4_9STRA</name>
<accession>A0A835ZEQ4</accession>